<comment type="caution">
    <text evidence="2">The sequence shown here is derived from an EMBL/GenBank/DDBJ whole genome shotgun (WGS) entry which is preliminary data.</text>
</comment>
<evidence type="ECO:0000313" key="3">
    <source>
        <dbReference type="Proteomes" id="UP001353952"/>
    </source>
</evidence>
<name>A0ABU6M1V6_9ACTN</name>
<sequence length="206" mass="23362">MTENTAHHLHASIEHAGTLWVKSNIFSPQVIASVVAAIAAIIAAFIAAKAAKRQREAVRVERRIEHCRRQLNQLYGQLYMLRQASKSLYATLHTSGERPQDWRLVDHIDEIIAEDEKSKIGTIEEIIKINKTIEDLLVSQSGLVDQFPPPESFQRFVSHSRQLQVAWGKKSDLEGSRVSFPREFDNDIENSITEIRARIAKLDAAR</sequence>
<feature type="transmembrane region" description="Helical" evidence="1">
    <location>
        <begin position="30"/>
        <end position="48"/>
    </location>
</feature>
<keyword evidence="3" id="KW-1185">Reference proteome</keyword>
<gene>
    <name evidence="2" type="ORF">RFN57_25485</name>
</gene>
<organism evidence="2 3">
    <name type="scientific">Streptomyces violaceochromogenes</name>
    <dbReference type="NCBI Taxonomy" id="67377"/>
    <lineage>
        <taxon>Bacteria</taxon>
        <taxon>Bacillati</taxon>
        <taxon>Actinomycetota</taxon>
        <taxon>Actinomycetes</taxon>
        <taxon>Kitasatosporales</taxon>
        <taxon>Streptomycetaceae</taxon>
        <taxon>Streptomyces</taxon>
    </lineage>
</organism>
<keyword evidence="1" id="KW-1133">Transmembrane helix</keyword>
<dbReference type="Proteomes" id="UP001353952">
    <property type="component" value="Unassembled WGS sequence"/>
</dbReference>
<proteinExistence type="predicted"/>
<dbReference type="EMBL" id="JAYXNZ010000002">
    <property type="protein sequence ID" value="MEC7055608.1"/>
    <property type="molecule type" value="Genomic_DNA"/>
</dbReference>
<protein>
    <submittedName>
        <fullName evidence="2">Uncharacterized protein</fullName>
    </submittedName>
</protein>
<reference evidence="2 3" key="1">
    <citation type="submission" date="2024-01" db="EMBL/GenBank/DDBJ databases">
        <title>Genome analysis.</title>
        <authorList>
            <person name="Zhang K."/>
        </authorList>
    </citation>
    <scope>NUCLEOTIDE SEQUENCE [LARGE SCALE GENOMIC DNA]</scope>
    <source>
        <strain evidence="2 3">CGMCC 4.1753</strain>
    </source>
</reference>
<accession>A0ABU6M1V6</accession>
<keyword evidence="1" id="KW-0472">Membrane</keyword>
<evidence type="ECO:0000313" key="2">
    <source>
        <dbReference type="EMBL" id="MEC7055608.1"/>
    </source>
</evidence>
<dbReference type="RefSeq" id="WP_191846778.1">
    <property type="nucleotide sequence ID" value="NZ_BMUO01000004.1"/>
</dbReference>
<keyword evidence="1" id="KW-0812">Transmembrane</keyword>
<evidence type="ECO:0000256" key="1">
    <source>
        <dbReference type="SAM" id="Phobius"/>
    </source>
</evidence>